<dbReference type="InterPro" id="IPR036291">
    <property type="entry name" value="NAD(P)-bd_dom_sf"/>
</dbReference>
<dbReference type="Gene3D" id="3.90.25.10">
    <property type="entry name" value="UDP-galactose 4-epimerase, domain 1"/>
    <property type="match status" value="1"/>
</dbReference>
<evidence type="ECO:0000256" key="2">
    <source>
        <dbReference type="ARBA" id="ARBA00023002"/>
    </source>
</evidence>
<keyword evidence="5" id="KW-1185">Reference proteome</keyword>
<dbReference type="STRING" id="139420.A0A371D946"/>
<dbReference type="Proteomes" id="UP000256964">
    <property type="component" value="Unassembled WGS sequence"/>
</dbReference>
<dbReference type="PANTHER" id="PTHR47706">
    <property type="entry name" value="NMRA-LIKE FAMILY PROTEIN"/>
    <property type="match status" value="1"/>
</dbReference>
<reference evidence="4 5" key="1">
    <citation type="journal article" date="2018" name="Biotechnol. Biofuels">
        <title>Integrative visual omics of the white-rot fungus Polyporus brumalis exposes the biotechnological potential of its oxidative enzymes for delignifying raw plant biomass.</title>
        <authorList>
            <person name="Miyauchi S."/>
            <person name="Rancon A."/>
            <person name="Drula E."/>
            <person name="Hage H."/>
            <person name="Chaduli D."/>
            <person name="Favel A."/>
            <person name="Grisel S."/>
            <person name="Henrissat B."/>
            <person name="Herpoel-Gimbert I."/>
            <person name="Ruiz-Duenas F.J."/>
            <person name="Chevret D."/>
            <person name="Hainaut M."/>
            <person name="Lin J."/>
            <person name="Wang M."/>
            <person name="Pangilinan J."/>
            <person name="Lipzen A."/>
            <person name="Lesage-Meessen L."/>
            <person name="Navarro D."/>
            <person name="Riley R."/>
            <person name="Grigoriev I.V."/>
            <person name="Zhou S."/>
            <person name="Raouche S."/>
            <person name="Rosso M.N."/>
        </authorList>
    </citation>
    <scope>NUCLEOTIDE SEQUENCE [LARGE SCALE GENOMIC DNA]</scope>
    <source>
        <strain evidence="4 5">BRFM 1820</strain>
    </source>
</reference>
<proteinExistence type="predicted"/>
<name>A0A371D946_9APHY</name>
<dbReference type="OrthoDB" id="9974981at2759"/>
<dbReference type="InterPro" id="IPR008030">
    <property type="entry name" value="NmrA-like"/>
</dbReference>
<evidence type="ECO:0000256" key="1">
    <source>
        <dbReference type="ARBA" id="ARBA00022857"/>
    </source>
</evidence>
<dbReference type="PANTHER" id="PTHR47706:SF9">
    <property type="entry name" value="NMRA-LIKE DOMAIN-CONTAINING PROTEIN-RELATED"/>
    <property type="match status" value="1"/>
</dbReference>
<dbReference type="Pfam" id="PF05368">
    <property type="entry name" value="NmrA"/>
    <property type="match status" value="1"/>
</dbReference>
<evidence type="ECO:0000259" key="3">
    <source>
        <dbReference type="Pfam" id="PF05368"/>
    </source>
</evidence>
<sequence>MSTNKPTVLVLCGTGQPGRSIVDGLLESGNFCVVMSVRPTSVTKPATQTLKASGVEIRVGALTDDYEKLKQQLQGVDVLISTVDAWVLGKQREIFRAAKEVGIQRVVPCDWATPGAKGVRFIADVKRGIREYLKELGVGYTIIDVGWWAQLFLPLPLRSNAAPYVKAMTWSIHGTGESRNLVTNVHHIGAFVARIIADPRTLNKSVIVWEDEVVQEDVHEIGERVSGDGDALREKRIYVSEDDIKQQLAEGRAAFAKDPTDLQATMKLTLAQSMNSMHFLQENTLENAKRLGYLDARELYPDLPAQSLEEFAKEFYSLAEPRDVYVRE</sequence>
<feature type="domain" description="NmrA-like" evidence="3">
    <location>
        <begin position="5"/>
        <end position="311"/>
    </location>
</feature>
<protein>
    <submittedName>
        <fullName evidence="4">NAD-P-binding protein</fullName>
    </submittedName>
</protein>
<evidence type="ECO:0000313" key="4">
    <source>
        <dbReference type="EMBL" id="RDX49049.1"/>
    </source>
</evidence>
<dbReference type="EMBL" id="KZ857408">
    <property type="protein sequence ID" value="RDX49049.1"/>
    <property type="molecule type" value="Genomic_DNA"/>
</dbReference>
<keyword evidence="1" id="KW-0521">NADP</keyword>
<gene>
    <name evidence="4" type="ORF">OH76DRAFT_1351572</name>
</gene>
<dbReference type="AlphaFoldDB" id="A0A371D946"/>
<accession>A0A371D946</accession>
<dbReference type="InterPro" id="IPR051609">
    <property type="entry name" value="NmrA/Isoflavone_reductase-like"/>
</dbReference>
<evidence type="ECO:0000313" key="5">
    <source>
        <dbReference type="Proteomes" id="UP000256964"/>
    </source>
</evidence>
<keyword evidence="2" id="KW-0560">Oxidoreductase</keyword>
<dbReference type="Gene3D" id="3.40.50.720">
    <property type="entry name" value="NAD(P)-binding Rossmann-like Domain"/>
    <property type="match status" value="1"/>
</dbReference>
<organism evidence="4 5">
    <name type="scientific">Lentinus brumalis</name>
    <dbReference type="NCBI Taxonomy" id="2498619"/>
    <lineage>
        <taxon>Eukaryota</taxon>
        <taxon>Fungi</taxon>
        <taxon>Dikarya</taxon>
        <taxon>Basidiomycota</taxon>
        <taxon>Agaricomycotina</taxon>
        <taxon>Agaricomycetes</taxon>
        <taxon>Polyporales</taxon>
        <taxon>Polyporaceae</taxon>
        <taxon>Lentinus</taxon>
    </lineage>
</organism>
<dbReference type="SUPFAM" id="SSF51735">
    <property type="entry name" value="NAD(P)-binding Rossmann-fold domains"/>
    <property type="match status" value="1"/>
</dbReference>
<dbReference type="GO" id="GO:0016491">
    <property type="term" value="F:oxidoreductase activity"/>
    <property type="evidence" value="ECO:0007669"/>
    <property type="project" value="UniProtKB-KW"/>
</dbReference>